<dbReference type="InterPro" id="IPR003439">
    <property type="entry name" value="ABC_transporter-like_ATP-bd"/>
</dbReference>
<accession>A0ABV2HFR1</accession>
<dbReference type="Pfam" id="PF00005">
    <property type="entry name" value="ABC_tran"/>
    <property type="match status" value="1"/>
</dbReference>
<comment type="caution">
    <text evidence="5">The sequence shown here is derived from an EMBL/GenBank/DDBJ whole genome shotgun (WGS) entry which is preliminary data.</text>
</comment>
<dbReference type="PANTHER" id="PTHR43394">
    <property type="entry name" value="ATP-DEPENDENT PERMEASE MDL1, MITOCHONDRIAL"/>
    <property type="match status" value="1"/>
</dbReference>
<keyword evidence="6" id="KW-1185">Reference proteome</keyword>
<dbReference type="SMART" id="SM00382">
    <property type="entry name" value="AAA"/>
    <property type="match status" value="1"/>
</dbReference>
<dbReference type="PROSITE" id="PS00211">
    <property type="entry name" value="ABC_TRANSPORTER_1"/>
    <property type="match status" value="1"/>
</dbReference>
<keyword evidence="3" id="KW-0067">ATP-binding</keyword>
<dbReference type="PROSITE" id="PS50893">
    <property type="entry name" value="ABC_TRANSPORTER_2"/>
    <property type="match status" value="1"/>
</dbReference>
<evidence type="ECO:0000256" key="1">
    <source>
        <dbReference type="ARBA" id="ARBA00005417"/>
    </source>
</evidence>
<dbReference type="Proteomes" id="UP001549086">
    <property type="component" value="Unassembled WGS sequence"/>
</dbReference>
<evidence type="ECO:0000313" key="5">
    <source>
        <dbReference type="EMBL" id="MET3589386.1"/>
    </source>
</evidence>
<dbReference type="InterPro" id="IPR027417">
    <property type="entry name" value="P-loop_NTPase"/>
</dbReference>
<dbReference type="Gene3D" id="3.40.50.300">
    <property type="entry name" value="P-loop containing nucleotide triphosphate hydrolases"/>
    <property type="match status" value="1"/>
</dbReference>
<dbReference type="InterPro" id="IPR003593">
    <property type="entry name" value="AAA+_ATPase"/>
</dbReference>
<dbReference type="PANTHER" id="PTHR43394:SF1">
    <property type="entry name" value="ATP-BINDING CASSETTE SUB-FAMILY B MEMBER 10, MITOCHONDRIAL"/>
    <property type="match status" value="1"/>
</dbReference>
<gene>
    <name evidence="5" type="ORF">ABID23_000463</name>
</gene>
<sequence>MQPDQPIMLLGPSSCGKSTLAKLLCSLYPPTSGQILINNQSPQNFDIRSVRETIAYFPQSPCLFSGTILENMLLAKPDATKDEINDALHASACCDLIAHLPQGLHTQVGEQGHFLSGGQRQCLALACFFLIKPQLIILDELTSALDDTVSAQIVEHLYKLSQEHIVLVITHKRDLFPQNATILNFTDLEAKNG</sequence>
<dbReference type="EMBL" id="JBEPLI010000002">
    <property type="protein sequence ID" value="MET3589386.1"/>
    <property type="molecule type" value="Genomic_DNA"/>
</dbReference>
<dbReference type="RefSeq" id="WP_354188893.1">
    <property type="nucleotide sequence ID" value="NZ_JBEPLI010000002.1"/>
</dbReference>
<name>A0ABV2HFR1_9HYPH</name>
<dbReference type="InterPro" id="IPR039421">
    <property type="entry name" value="Type_1_exporter"/>
</dbReference>
<feature type="domain" description="ABC transporter" evidence="4">
    <location>
        <begin position="2"/>
        <end position="188"/>
    </location>
</feature>
<evidence type="ECO:0000256" key="3">
    <source>
        <dbReference type="ARBA" id="ARBA00022840"/>
    </source>
</evidence>
<keyword evidence="2" id="KW-0547">Nucleotide-binding</keyword>
<protein>
    <submittedName>
        <fullName evidence="5">ABC-type multidrug transport system fused ATPase/permease subunit</fullName>
    </submittedName>
</protein>
<reference evidence="5 6" key="1">
    <citation type="submission" date="2024-06" db="EMBL/GenBank/DDBJ databases">
        <title>Genomic Encyclopedia of Type Strains, Phase IV (KMG-IV): sequencing the most valuable type-strain genomes for metagenomic binning, comparative biology and taxonomic classification.</title>
        <authorList>
            <person name="Goeker M."/>
        </authorList>
    </citation>
    <scope>NUCLEOTIDE SEQUENCE [LARGE SCALE GENOMIC DNA]</scope>
    <source>
        <strain evidence="5 6">DSM 23649</strain>
    </source>
</reference>
<dbReference type="InterPro" id="IPR017871">
    <property type="entry name" value="ABC_transporter-like_CS"/>
</dbReference>
<organism evidence="5 6">
    <name type="scientific">Bartonella silvatica</name>
    <dbReference type="NCBI Taxonomy" id="357760"/>
    <lineage>
        <taxon>Bacteria</taxon>
        <taxon>Pseudomonadati</taxon>
        <taxon>Pseudomonadota</taxon>
        <taxon>Alphaproteobacteria</taxon>
        <taxon>Hyphomicrobiales</taxon>
        <taxon>Bartonellaceae</taxon>
        <taxon>Bartonella</taxon>
    </lineage>
</organism>
<evidence type="ECO:0000256" key="2">
    <source>
        <dbReference type="ARBA" id="ARBA00022741"/>
    </source>
</evidence>
<comment type="similarity">
    <text evidence="1">Belongs to the ABC transporter superfamily.</text>
</comment>
<evidence type="ECO:0000313" key="6">
    <source>
        <dbReference type="Proteomes" id="UP001549086"/>
    </source>
</evidence>
<proteinExistence type="inferred from homology"/>
<evidence type="ECO:0000259" key="4">
    <source>
        <dbReference type="PROSITE" id="PS50893"/>
    </source>
</evidence>
<dbReference type="SUPFAM" id="SSF52540">
    <property type="entry name" value="P-loop containing nucleoside triphosphate hydrolases"/>
    <property type="match status" value="1"/>
</dbReference>